<keyword evidence="1" id="KW-1133">Transmembrane helix</keyword>
<comment type="caution">
    <text evidence="2">The sequence shown here is derived from an EMBL/GenBank/DDBJ whole genome shotgun (WGS) entry which is preliminary data.</text>
</comment>
<feature type="transmembrane region" description="Helical" evidence="1">
    <location>
        <begin position="12"/>
        <end position="34"/>
    </location>
</feature>
<dbReference type="RefSeq" id="WP_380937872.1">
    <property type="nucleotide sequence ID" value="NZ_JBHUFC010000001.1"/>
</dbReference>
<evidence type="ECO:0000256" key="1">
    <source>
        <dbReference type="SAM" id="Phobius"/>
    </source>
</evidence>
<dbReference type="Proteomes" id="UP001597283">
    <property type="component" value="Unassembled WGS sequence"/>
</dbReference>
<name>A0ABW4N8X3_9SPHN</name>
<accession>A0ABW4N8X3</accession>
<keyword evidence="1" id="KW-0472">Membrane</keyword>
<protein>
    <recommendedName>
        <fullName evidence="4">TRAP transporter small permease subunit</fullName>
    </recommendedName>
</protein>
<dbReference type="EMBL" id="JBHUFC010000001">
    <property type="protein sequence ID" value="MFD1786158.1"/>
    <property type="molecule type" value="Genomic_DNA"/>
</dbReference>
<gene>
    <name evidence="2" type="ORF">ACFSC3_01095</name>
</gene>
<feature type="transmembrane region" description="Helical" evidence="1">
    <location>
        <begin position="127"/>
        <end position="146"/>
    </location>
</feature>
<keyword evidence="3" id="KW-1185">Reference proteome</keyword>
<evidence type="ECO:0000313" key="3">
    <source>
        <dbReference type="Proteomes" id="UP001597283"/>
    </source>
</evidence>
<feature type="transmembrane region" description="Helical" evidence="1">
    <location>
        <begin position="88"/>
        <end position="107"/>
    </location>
</feature>
<keyword evidence="1" id="KW-0812">Transmembrane</keyword>
<organism evidence="2 3">
    <name type="scientific">Sphingomonas floccifaciens</name>
    <dbReference type="NCBI Taxonomy" id="1844115"/>
    <lineage>
        <taxon>Bacteria</taxon>
        <taxon>Pseudomonadati</taxon>
        <taxon>Pseudomonadota</taxon>
        <taxon>Alphaproteobacteria</taxon>
        <taxon>Sphingomonadales</taxon>
        <taxon>Sphingomonadaceae</taxon>
        <taxon>Sphingomonas</taxon>
    </lineage>
</organism>
<reference evidence="3" key="1">
    <citation type="journal article" date="2019" name="Int. J. Syst. Evol. Microbiol.">
        <title>The Global Catalogue of Microorganisms (GCM) 10K type strain sequencing project: providing services to taxonomists for standard genome sequencing and annotation.</title>
        <authorList>
            <consortium name="The Broad Institute Genomics Platform"/>
            <consortium name="The Broad Institute Genome Sequencing Center for Infectious Disease"/>
            <person name="Wu L."/>
            <person name="Ma J."/>
        </authorList>
    </citation>
    <scope>NUCLEOTIDE SEQUENCE [LARGE SCALE GENOMIC DNA]</scope>
    <source>
        <strain evidence="3">Q85</strain>
    </source>
</reference>
<proteinExistence type="predicted"/>
<sequence length="149" mass="15707">MMSPARYIAIESAVSAVINAVLSIAFTLAVFGRVAQVPAGDLIFDAVPQTFMVALMATLVPTLLTRKRLKQGRAPTMARFPVALPRSAPVRALLAAVVLALLAWVAHRMLLPINASFAFSSVVIAKALYGALLGLIVTALAVRIALGEE</sequence>
<feature type="transmembrane region" description="Helical" evidence="1">
    <location>
        <begin position="46"/>
        <end position="64"/>
    </location>
</feature>
<evidence type="ECO:0008006" key="4">
    <source>
        <dbReference type="Google" id="ProtNLM"/>
    </source>
</evidence>
<evidence type="ECO:0000313" key="2">
    <source>
        <dbReference type="EMBL" id="MFD1786158.1"/>
    </source>
</evidence>